<dbReference type="Pfam" id="PF03929">
    <property type="entry name" value="PepSY_TM"/>
    <property type="match status" value="1"/>
</dbReference>
<accession>A0A7Y7PQP9</accession>
<dbReference type="PANTHER" id="PTHR34219:SF3">
    <property type="entry name" value="BLL7967 PROTEIN"/>
    <property type="match status" value="1"/>
</dbReference>
<sequence>MPKATKHGFKYWAGRLHLWLGLALGAVALLSYLPAALYAWEPELTDWYYHDLVFVPEVGTRPRSATELLAAAKAAVPAGHVVSALELTPGAARAYIFQTYKDNPQPGWTYFSQHQYWEQIYVDPYTGRVLGMVDVTRNWIENLRVMHQQLLLRYDVGHFIIGTATLALLAAVLTGLVLWWPRNRAALRQRLTIKSDVRWRRRNYDLHNVGGFYAYAVILLLATSGLVWSFDWWEMGIYRLLGQTTKPGYGAHAAAPARPRTTATPLDAALRHLQTQRPTWTNIYVALPEAASKNPHELEGYVDYDGGTAWNESDTYFYHTATGTVTYAEPFVQKTTGEKWRNSNYPIHIGTIFGWPTRVLVCLATLVCASLPVTGFLIWWGRRHKARTASASSVVGRRRHPVAPQPV</sequence>
<gene>
    <name evidence="2" type="ORF">HW554_13810</name>
</gene>
<organism evidence="2 3">
    <name type="scientific">Hymenobacter lapidiphilus</name>
    <dbReference type="NCBI Taxonomy" id="2608003"/>
    <lineage>
        <taxon>Bacteria</taxon>
        <taxon>Pseudomonadati</taxon>
        <taxon>Bacteroidota</taxon>
        <taxon>Cytophagia</taxon>
        <taxon>Cytophagales</taxon>
        <taxon>Hymenobacteraceae</taxon>
        <taxon>Hymenobacter</taxon>
    </lineage>
</organism>
<feature type="transmembrane region" description="Helical" evidence="1">
    <location>
        <begin position="156"/>
        <end position="180"/>
    </location>
</feature>
<keyword evidence="1" id="KW-0472">Membrane</keyword>
<feature type="transmembrane region" description="Helical" evidence="1">
    <location>
        <begin position="358"/>
        <end position="380"/>
    </location>
</feature>
<dbReference type="Proteomes" id="UP000565521">
    <property type="component" value="Unassembled WGS sequence"/>
</dbReference>
<evidence type="ECO:0000313" key="2">
    <source>
        <dbReference type="EMBL" id="NVO32290.1"/>
    </source>
</evidence>
<dbReference type="RefSeq" id="WP_176909170.1">
    <property type="nucleotide sequence ID" value="NZ_JABKAU010000026.1"/>
</dbReference>
<proteinExistence type="predicted"/>
<keyword evidence="1" id="KW-0812">Transmembrane</keyword>
<feature type="transmembrane region" description="Helical" evidence="1">
    <location>
        <begin position="210"/>
        <end position="230"/>
    </location>
</feature>
<reference evidence="2 3" key="1">
    <citation type="submission" date="2020-05" db="EMBL/GenBank/DDBJ databases">
        <title>Hymenobacter terrestris sp. nov. and Hymenobacter lapidiphilus sp. nov., isolated from regoliths in Antarctica.</title>
        <authorList>
            <person name="Sedlacek I."/>
            <person name="Pantucek R."/>
            <person name="Zeman M."/>
            <person name="Holochova P."/>
            <person name="Kralova S."/>
            <person name="Stankova E."/>
            <person name="Sedo O."/>
            <person name="Micenkova L."/>
            <person name="Svec P."/>
            <person name="Gupta V."/>
            <person name="Sood U."/>
            <person name="Korpole U.S."/>
            <person name="Lal R."/>
        </authorList>
    </citation>
    <scope>NUCLEOTIDE SEQUENCE [LARGE SCALE GENOMIC DNA]</scope>
    <source>
        <strain evidence="2 3">P5342</strain>
    </source>
</reference>
<feature type="transmembrane region" description="Helical" evidence="1">
    <location>
        <begin position="16"/>
        <end position="40"/>
    </location>
</feature>
<keyword evidence="3" id="KW-1185">Reference proteome</keyword>
<dbReference type="AlphaFoldDB" id="A0A7Y7PQP9"/>
<evidence type="ECO:0000313" key="3">
    <source>
        <dbReference type="Proteomes" id="UP000565521"/>
    </source>
</evidence>
<evidence type="ECO:0000256" key="1">
    <source>
        <dbReference type="SAM" id="Phobius"/>
    </source>
</evidence>
<comment type="caution">
    <text evidence="2">The sequence shown here is derived from an EMBL/GenBank/DDBJ whole genome shotgun (WGS) entry which is preliminary data.</text>
</comment>
<dbReference type="InterPro" id="IPR005625">
    <property type="entry name" value="PepSY-ass_TM"/>
</dbReference>
<name>A0A7Y7PQP9_9BACT</name>
<dbReference type="EMBL" id="JABKAU010000026">
    <property type="protein sequence ID" value="NVO32290.1"/>
    <property type="molecule type" value="Genomic_DNA"/>
</dbReference>
<protein>
    <submittedName>
        <fullName evidence="2">PepSY domain-containing protein</fullName>
    </submittedName>
</protein>
<dbReference type="PANTHER" id="PTHR34219">
    <property type="entry name" value="IRON-REGULATED INNER MEMBRANE PROTEIN-RELATED"/>
    <property type="match status" value="1"/>
</dbReference>
<keyword evidence="1" id="KW-1133">Transmembrane helix</keyword>